<dbReference type="RefSeq" id="WP_043570121.1">
    <property type="nucleotide sequence ID" value="NZ_CP022752.1"/>
</dbReference>
<keyword evidence="2" id="KW-0804">Transcription</keyword>
<evidence type="ECO:0000313" key="7">
    <source>
        <dbReference type="Proteomes" id="UP000215043"/>
    </source>
</evidence>
<sequence length="249" mass="26159">MSQDRRTVLMSRLENRLDAADGTASRMGVLCALTVEHLAVSGVGATVLASLADGDGQDPSRGLVHATNEVSTGLEDLQLTVGEGPCLDAFVTGGPVLVADLADSHTRWPGFTPGALALGAAAVFSFPLHIGAARLGSLDVYHDRPGKLSDTQISDALILADLATHAVVTELEGHASGDAGWLADPHAEIHQATGMIQAQLNTTTEAALLRLRAHAYTHALPLIDVARRVTDRQLRFTDEPDEDQQDAPA</sequence>
<dbReference type="AlphaFoldDB" id="A0A099D9M5"/>
<accession>A0A099D9M5</accession>
<dbReference type="OrthoDB" id="3683444at2"/>
<name>A0A099D9M5_9ACTN</name>
<protein>
    <recommendedName>
        <fullName evidence="3">ANTAR domain-containing protein</fullName>
    </recommendedName>
</protein>
<dbReference type="InterPro" id="IPR029016">
    <property type="entry name" value="GAF-like_dom_sf"/>
</dbReference>
<dbReference type="InterPro" id="IPR036388">
    <property type="entry name" value="WH-like_DNA-bd_sf"/>
</dbReference>
<evidence type="ECO:0000256" key="2">
    <source>
        <dbReference type="ARBA" id="ARBA00023163"/>
    </source>
</evidence>
<dbReference type="InterPro" id="IPR005561">
    <property type="entry name" value="ANTAR"/>
</dbReference>
<reference evidence="5 6" key="1">
    <citation type="journal article" date="2014" name="PLoS ONE">
        <title>Identification and Characterization of a New Erythromycin Biosynthetic Gene Cluster in Actinopolyspora erythraea YIM90600, a Novel Erythronolide-Producing Halophilic Actinomycete Isolated from Salt Field.</title>
        <authorList>
            <person name="Chen D."/>
            <person name="Feng J."/>
            <person name="Huang L."/>
            <person name="Zhang Q."/>
            <person name="Wu J."/>
            <person name="Zhu X."/>
            <person name="Duan Y."/>
            <person name="Xu Z."/>
        </authorList>
    </citation>
    <scope>NUCLEOTIDE SEQUENCE [LARGE SCALE GENOMIC DNA]</scope>
    <source>
        <strain evidence="5 6">YIM90600</strain>
    </source>
</reference>
<dbReference type="Pfam" id="PF13185">
    <property type="entry name" value="GAF_2"/>
    <property type="match status" value="1"/>
</dbReference>
<dbReference type="Proteomes" id="UP000029737">
    <property type="component" value="Unassembled WGS sequence"/>
</dbReference>
<dbReference type="EMBL" id="JPMV01000010">
    <property type="protein sequence ID" value="KGI82596.1"/>
    <property type="molecule type" value="Genomic_DNA"/>
</dbReference>
<evidence type="ECO:0000313" key="4">
    <source>
        <dbReference type="EMBL" id="ASU80325.1"/>
    </source>
</evidence>
<dbReference type="KEGG" id="aey:CDG81_20935"/>
<dbReference type="Gene3D" id="1.10.10.10">
    <property type="entry name" value="Winged helix-like DNA-binding domain superfamily/Winged helix DNA-binding domain"/>
    <property type="match status" value="1"/>
</dbReference>
<dbReference type="InterPro" id="IPR003018">
    <property type="entry name" value="GAF"/>
</dbReference>
<evidence type="ECO:0000256" key="1">
    <source>
        <dbReference type="ARBA" id="ARBA00023015"/>
    </source>
</evidence>
<evidence type="ECO:0000259" key="3">
    <source>
        <dbReference type="SMART" id="SM01012"/>
    </source>
</evidence>
<dbReference type="HOGENOM" id="CLU_074354_1_0_11"/>
<gene>
    <name evidence="4" type="ORF">CDG81_20935</name>
    <name evidence="5" type="ORF">IL38_03945</name>
</gene>
<dbReference type="GO" id="GO:0003723">
    <property type="term" value="F:RNA binding"/>
    <property type="evidence" value="ECO:0007669"/>
    <property type="project" value="InterPro"/>
</dbReference>
<dbReference type="Proteomes" id="UP000215043">
    <property type="component" value="Chromosome"/>
</dbReference>
<evidence type="ECO:0000313" key="6">
    <source>
        <dbReference type="Proteomes" id="UP000029737"/>
    </source>
</evidence>
<dbReference type="SMART" id="SM01012">
    <property type="entry name" value="ANTAR"/>
    <property type="match status" value="1"/>
</dbReference>
<dbReference type="Pfam" id="PF03861">
    <property type="entry name" value="ANTAR"/>
    <property type="match status" value="1"/>
</dbReference>
<evidence type="ECO:0000313" key="5">
    <source>
        <dbReference type="EMBL" id="KGI82596.1"/>
    </source>
</evidence>
<organism evidence="4 7">
    <name type="scientific">Actinopolyspora erythraea</name>
    <dbReference type="NCBI Taxonomy" id="414996"/>
    <lineage>
        <taxon>Bacteria</taxon>
        <taxon>Bacillati</taxon>
        <taxon>Actinomycetota</taxon>
        <taxon>Actinomycetes</taxon>
        <taxon>Actinopolysporales</taxon>
        <taxon>Actinopolysporaceae</taxon>
        <taxon>Actinopolyspora</taxon>
    </lineage>
</organism>
<feature type="domain" description="ANTAR" evidence="3">
    <location>
        <begin position="167"/>
        <end position="230"/>
    </location>
</feature>
<dbReference type="Gene3D" id="3.30.450.40">
    <property type="match status" value="1"/>
</dbReference>
<reference evidence="4 7" key="2">
    <citation type="submission" date="2017-08" db="EMBL/GenBank/DDBJ databases">
        <title>The complete genome sequence of moderately halophilic actinomycete Actinopolyspora erythraea YIM 90600, the producer of novel erythromycin, novel actinopolysporins A-C and tubercidin.</title>
        <authorList>
            <person name="Yin M."/>
            <person name="Tang S."/>
        </authorList>
    </citation>
    <scope>NUCLEOTIDE SEQUENCE [LARGE SCALE GENOMIC DNA]</scope>
    <source>
        <strain evidence="4 7">YIM 90600</strain>
    </source>
</reference>
<keyword evidence="1" id="KW-0805">Transcription regulation</keyword>
<dbReference type="SUPFAM" id="SSF55781">
    <property type="entry name" value="GAF domain-like"/>
    <property type="match status" value="1"/>
</dbReference>
<keyword evidence="6" id="KW-1185">Reference proteome</keyword>
<dbReference type="EMBL" id="CP022752">
    <property type="protein sequence ID" value="ASU80325.1"/>
    <property type="molecule type" value="Genomic_DNA"/>
</dbReference>
<proteinExistence type="predicted"/>
<dbReference type="eggNOG" id="COG2203">
    <property type="taxonomic scope" value="Bacteria"/>
</dbReference>